<dbReference type="CDD" id="cd03808">
    <property type="entry name" value="GT4_CapM-like"/>
    <property type="match status" value="1"/>
</dbReference>
<evidence type="ECO:0000259" key="1">
    <source>
        <dbReference type="Pfam" id="PF00534"/>
    </source>
</evidence>
<sequence length="390" mass="44203">MSEIKKVILIGTTASSIYGFRLNFIKDMLKKGYRVYALTCEYNKDELNIISDLGVIPITYKMSRGGLNPFHDLKTLYELKKIIQEIQPDIVFSYFTKPVIYGSLAAKLSKTPKVVGMIEGLGTPFTIHKGGQSIKIKVIRFVQVSLYKLVFPFLDKIIFLNSDDPVDLIEKNKIRYKKNSIAILGPIGLDLEDYRFSLWDEVQGVSFIFVARLLAEKGIFEYIEAAKIVKQKYPKIIFKIIGGLDHENPYGLTKQQLESVIATGLVKYSGFVTDVAKHIQDSAVFVLPSYYREGVPRSTQEAMAIGRPVITTDVPGCRETVVDGLNGFLVPKWNPEALAEKMCYFIENPEQINIMGKESYKIAQEKFDVQRVNQKLFEIMGLKDTDEKTC</sequence>
<dbReference type="SUPFAM" id="SSF53756">
    <property type="entry name" value="UDP-Glycosyltransferase/glycogen phosphorylase"/>
    <property type="match status" value="1"/>
</dbReference>
<dbReference type="GO" id="GO:1901135">
    <property type="term" value="P:carbohydrate derivative metabolic process"/>
    <property type="evidence" value="ECO:0007669"/>
    <property type="project" value="UniProtKB-ARBA"/>
</dbReference>
<protein>
    <submittedName>
        <fullName evidence="3">Glycosyltransferase family 1 protein</fullName>
    </submittedName>
</protein>
<dbReference type="Pfam" id="PF00534">
    <property type="entry name" value="Glycos_transf_1"/>
    <property type="match status" value="1"/>
</dbReference>
<feature type="domain" description="Glycosyl transferase family 1" evidence="1">
    <location>
        <begin position="207"/>
        <end position="361"/>
    </location>
</feature>
<dbReference type="EMBL" id="DPVE01000251">
    <property type="protein sequence ID" value="HCK31247.1"/>
    <property type="molecule type" value="Genomic_DNA"/>
</dbReference>
<dbReference type="PANTHER" id="PTHR12526:SF638">
    <property type="entry name" value="SPORE COAT PROTEIN SA"/>
    <property type="match status" value="1"/>
</dbReference>
<feature type="domain" description="Glycosyltransferase subfamily 4-like N-terminal" evidence="2">
    <location>
        <begin position="7"/>
        <end position="159"/>
    </location>
</feature>
<dbReference type="InterPro" id="IPR001296">
    <property type="entry name" value="Glyco_trans_1"/>
</dbReference>
<dbReference type="PANTHER" id="PTHR12526">
    <property type="entry name" value="GLYCOSYLTRANSFERASE"/>
    <property type="match status" value="1"/>
</dbReference>
<dbReference type="Pfam" id="PF13477">
    <property type="entry name" value="Glyco_trans_4_2"/>
    <property type="match status" value="1"/>
</dbReference>
<dbReference type="GO" id="GO:0016757">
    <property type="term" value="F:glycosyltransferase activity"/>
    <property type="evidence" value="ECO:0007669"/>
    <property type="project" value="InterPro"/>
</dbReference>
<proteinExistence type="predicted"/>
<evidence type="ECO:0000313" key="3">
    <source>
        <dbReference type="EMBL" id="HCK31247.1"/>
    </source>
</evidence>
<organism evidence="3 4">
    <name type="scientific">Acinetobacter ursingii</name>
    <dbReference type="NCBI Taxonomy" id="108980"/>
    <lineage>
        <taxon>Bacteria</taxon>
        <taxon>Pseudomonadati</taxon>
        <taxon>Pseudomonadota</taxon>
        <taxon>Gammaproteobacteria</taxon>
        <taxon>Moraxellales</taxon>
        <taxon>Moraxellaceae</taxon>
        <taxon>Acinetobacter</taxon>
    </lineage>
</organism>
<name>A0A3D2SP59_9GAMM</name>
<keyword evidence="3" id="KW-0808">Transferase</keyword>
<evidence type="ECO:0000259" key="2">
    <source>
        <dbReference type="Pfam" id="PF13477"/>
    </source>
</evidence>
<dbReference type="Proteomes" id="UP000263596">
    <property type="component" value="Unassembled WGS sequence"/>
</dbReference>
<dbReference type="AlphaFoldDB" id="A0A3D2SP59"/>
<dbReference type="InterPro" id="IPR028098">
    <property type="entry name" value="Glyco_trans_4-like_N"/>
</dbReference>
<comment type="caution">
    <text evidence="3">The sequence shown here is derived from an EMBL/GenBank/DDBJ whole genome shotgun (WGS) entry which is preliminary data.</text>
</comment>
<reference evidence="3 4" key="1">
    <citation type="journal article" date="2018" name="Nat. Biotechnol.">
        <title>A standardized bacterial taxonomy based on genome phylogeny substantially revises the tree of life.</title>
        <authorList>
            <person name="Parks D.H."/>
            <person name="Chuvochina M."/>
            <person name="Waite D.W."/>
            <person name="Rinke C."/>
            <person name="Skarshewski A."/>
            <person name="Chaumeil P.A."/>
            <person name="Hugenholtz P."/>
        </authorList>
    </citation>
    <scope>NUCLEOTIDE SEQUENCE [LARGE SCALE GENOMIC DNA]</scope>
    <source>
        <strain evidence="3">UBA9669</strain>
    </source>
</reference>
<gene>
    <name evidence="3" type="ORF">DHW29_14385</name>
</gene>
<accession>A0A3D2SP59</accession>
<dbReference type="RefSeq" id="WP_049175364.1">
    <property type="nucleotide sequence ID" value="NZ_BHGA01000042.1"/>
</dbReference>
<evidence type="ECO:0000313" key="4">
    <source>
        <dbReference type="Proteomes" id="UP000263596"/>
    </source>
</evidence>
<dbReference type="Gene3D" id="3.40.50.2000">
    <property type="entry name" value="Glycogen Phosphorylase B"/>
    <property type="match status" value="2"/>
</dbReference>